<organism evidence="2 3">
    <name type="scientific">Pythium oligandrum</name>
    <name type="common">Mycoparasitic fungus</name>
    <dbReference type="NCBI Taxonomy" id="41045"/>
    <lineage>
        <taxon>Eukaryota</taxon>
        <taxon>Sar</taxon>
        <taxon>Stramenopiles</taxon>
        <taxon>Oomycota</taxon>
        <taxon>Peronosporomycetes</taxon>
        <taxon>Pythiales</taxon>
        <taxon>Pythiaceae</taxon>
        <taxon>Pythium</taxon>
    </lineage>
</organism>
<dbReference type="EMBL" id="SPLM01000007">
    <property type="protein sequence ID" value="TMW66687.1"/>
    <property type="molecule type" value="Genomic_DNA"/>
</dbReference>
<evidence type="ECO:0000313" key="2">
    <source>
        <dbReference type="EMBL" id="TMW66687.1"/>
    </source>
</evidence>
<proteinExistence type="predicted"/>
<sequence length="244" mass="26653">MQQVIYGLTVLYFLGLIGVAQAQTQQIVSEVIRGSIFRYPTHVSVDQYTVRITAATALVEFDILSMETTDNTTFSDVNGDCDSAFIDSHLYLFRQETNGALTLLAYNDDEADDNSNYYGKGRRDGSLSTQDSYMIRRLATGTYMLAVGRYPLSSTSARAGKSTESINDFSPYACQMGLASYGNYQLTVRVQSTSSSGIVTKYPNSYVGSSCASAINGVTKQCTYELPGNFASSIRSVCSYDNTV</sequence>
<protein>
    <submittedName>
        <fullName evidence="2">Uncharacterized protein</fullName>
    </submittedName>
</protein>
<evidence type="ECO:0000313" key="3">
    <source>
        <dbReference type="Proteomes" id="UP000794436"/>
    </source>
</evidence>
<accession>A0A8K1CQA0</accession>
<dbReference type="OrthoDB" id="155948at2759"/>
<dbReference type="AlphaFoldDB" id="A0A8K1CQA0"/>
<gene>
    <name evidence="2" type="ORF">Poli38472_013999</name>
</gene>
<dbReference type="Proteomes" id="UP000794436">
    <property type="component" value="Unassembled WGS sequence"/>
</dbReference>
<comment type="caution">
    <text evidence="2">The sequence shown here is derived from an EMBL/GenBank/DDBJ whole genome shotgun (WGS) entry which is preliminary data.</text>
</comment>
<feature type="chain" id="PRO_5035443959" evidence="1">
    <location>
        <begin position="23"/>
        <end position="244"/>
    </location>
</feature>
<evidence type="ECO:0000256" key="1">
    <source>
        <dbReference type="SAM" id="SignalP"/>
    </source>
</evidence>
<keyword evidence="1" id="KW-0732">Signal</keyword>
<reference evidence="2" key="1">
    <citation type="submission" date="2019-03" db="EMBL/GenBank/DDBJ databases">
        <title>Long read genome sequence of the mycoparasitic Pythium oligandrum ATCC 38472 isolated from sugarbeet rhizosphere.</title>
        <authorList>
            <person name="Gaulin E."/>
        </authorList>
    </citation>
    <scope>NUCLEOTIDE SEQUENCE</scope>
    <source>
        <strain evidence="2">ATCC 38472_TT</strain>
    </source>
</reference>
<feature type="signal peptide" evidence="1">
    <location>
        <begin position="1"/>
        <end position="22"/>
    </location>
</feature>
<dbReference type="NCBIfam" id="NF038127">
    <property type="entry name" value="FDP_fam"/>
    <property type="match status" value="1"/>
</dbReference>
<name>A0A8K1CQA0_PYTOL</name>
<keyword evidence="3" id="KW-1185">Reference proteome</keyword>